<name>A0A410DTV2_9CLOT</name>
<evidence type="ECO:0000313" key="3">
    <source>
        <dbReference type="Proteomes" id="UP000286268"/>
    </source>
</evidence>
<feature type="domain" description="Helix-turn-helix" evidence="1">
    <location>
        <begin position="85"/>
        <end position="143"/>
    </location>
</feature>
<dbReference type="KEGG" id="cmah:C1I91_12815"/>
<evidence type="ECO:0000313" key="2">
    <source>
        <dbReference type="EMBL" id="QAA32450.1"/>
    </source>
</evidence>
<sequence>MSGINIITTENKRLYPADIYDDVRKIPIIDIDSIYDILYKQRSILVVSNQYDQYGNELKAFNGYLKKEDIKALYYIKDEEDSSNLSEVMTLSEAAKKWGFSDGSTIRKAIERGKFETYEIKQAGDIWITTYSAMERVFGKIKNEEKEFIIYDDFEGYLYNLCLKDFQKSYLKIDNYEVNDKLYEYIKNILKEALDSIKEGKKVIFKVKRNNKTKQIINTEKELLVYIKLLCRRRLMTEKRNERLIKELFS</sequence>
<gene>
    <name evidence="2" type="ORF">C1I91_12815</name>
</gene>
<dbReference type="Proteomes" id="UP000286268">
    <property type="component" value="Chromosome"/>
</dbReference>
<dbReference type="OrthoDB" id="1710385at2"/>
<dbReference type="Pfam" id="PF20038">
    <property type="entry name" value="HTH_59"/>
    <property type="match status" value="1"/>
</dbReference>
<keyword evidence="3" id="KW-1185">Reference proteome</keyword>
<evidence type="ECO:0000259" key="1">
    <source>
        <dbReference type="Pfam" id="PF20038"/>
    </source>
</evidence>
<proteinExistence type="predicted"/>
<reference evidence="2 3" key="1">
    <citation type="submission" date="2018-01" db="EMBL/GenBank/DDBJ databases">
        <title>Genome Sequencing and Assembly of Anaerobacter polyendosporus strain CT4.</title>
        <authorList>
            <person name="Tachaapaikoon C."/>
            <person name="Sutheeworapong S."/>
            <person name="Jenjaroenpun P."/>
            <person name="Wongsurawat T."/>
            <person name="Nookeaw I."/>
            <person name="Cheawchanlertfa P."/>
            <person name="Kosugi A."/>
            <person name="Cheevadhanarak S."/>
            <person name="Ratanakhanokchai K."/>
        </authorList>
    </citation>
    <scope>NUCLEOTIDE SEQUENCE [LARGE SCALE GENOMIC DNA]</scope>
    <source>
        <strain evidence="2 3">CT4</strain>
    </source>
</reference>
<dbReference type="RefSeq" id="WP_128213238.1">
    <property type="nucleotide sequence ID" value="NZ_CP025746.1"/>
</dbReference>
<protein>
    <recommendedName>
        <fullName evidence="1">Helix-turn-helix domain-containing protein</fullName>
    </recommendedName>
</protein>
<accession>A0A410DTV2</accession>
<organism evidence="2 3">
    <name type="scientific">Clostridium manihotivorum</name>
    <dbReference type="NCBI Taxonomy" id="2320868"/>
    <lineage>
        <taxon>Bacteria</taxon>
        <taxon>Bacillati</taxon>
        <taxon>Bacillota</taxon>
        <taxon>Clostridia</taxon>
        <taxon>Eubacteriales</taxon>
        <taxon>Clostridiaceae</taxon>
        <taxon>Clostridium</taxon>
    </lineage>
</organism>
<dbReference type="AlphaFoldDB" id="A0A410DTV2"/>
<dbReference type="EMBL" id="CP025746">
    <property type="protein sequence ID" value="QAA32450.1"/>
    <property type="molecule type" value="Genomic_DNA"/>
</dbReference>
<dbReference type="InterPro" id="IPR045403">
    <property type="entry name" value="HTH_59_Firmicutes_type"/>
</dbReference>